<evidence type="ECO:0000313" key="2">
    <source>
        <dbReference type="EMBL" id="KAA3799474.1"/>
    </source>
</evidence>
<dbReference type="EMBL" id="FNDO01000050">
    <property type="protein sequence ID" value="SDI51047.1"/>
    <property type="molecule type" value="Genomic_DNA"/>
</dbReference>
<accession>A0A1G8L668</accession>
<dbReference type="Proteomes" id="UP000460135">
    <property type="component" value="Unassembled WGS sequence"/>
</dbReference>
<organism evidence="3 4">
    <name type="scientific">Bacteroides ovatus</name>
    <dbReference type="NCBI Taxonomy" id="28116"/>
    <lineage>
        <taxon>Bacteria</taxon>
        <taxon>Pseudomonadati</taxon>
        <taxon>Bacteroidota</taxon>
        <taxon>Bacteroidia</taxon>
        <taxon>Bacteroidales</taxon>
        <taxon>Bacteroidaceae</taxon>
        <taxon>Bacteroides</taxon>
    </lineage>
</organism>
<reference evidence="3 4" key="1">
    <citation type="submission" date="2016-10" db="EMBL/GenBank/DDBJ databases">
        <authorList>
            <person name="de Groot N.N."/>
        </authorList>
    </citation>
    <scope>NUCLEOTIDE SEQUENCE [LARGE SCALE GENOMIC DNA]</scope>
    <source>
        <strain evidence="3 4">NLAE-zl-C57</strain>
    </source>
</reference>
<dbReference type="PROSITE" id="PS51257">
    <property type="entry name" value="PROKAR_LIPOPROTEIN"/>
    <property type="match status" value="1"/>
</dbReference>
<dbReference type="InterPro" id="IPR032320">
    <property type="entry name" value="GH18_BT1044-like"/>
</dbReference>
<dbReference type="AlphaFoldDB" id="A0A1G8L668"/>
<sequence length="361" mass="41258">MKRNYVYFLFTYLLTFVVSGCDTDIEPEVIQAANTYNEEYYQNLREYKKTDHAICFGWYAGYTSEASPSQGLHFTGLPDSLDIVSLWSGIPSNNPAYVETSYYNERYLPTAYEEMNYIRTVKGTRVVMCTICRIGSTEFPKTDAGIEAYALHLVRCVLRNDLDGLDLDYEPEGDWLQNDNFTKFIKVLGNYFGPQSGTGKLLIVDFYNQLPPKETEPYVDYFVRQCYTTGSAQSLQSKFDQLSSWCPPEKFVATEQMGWYWQNGGVEFTEADGNKVDSWGNPIYSVIGMARWNPTQGRKGGFGGYYFEYEYNTTRPANQAIGDKEKAAIPYYSLRRGIQEQNPAGKPVQQSTKQETEEENG</sequence>
<evidence type="ECO:0000256" key="1">
    <source>
        <dbReference type="SAM" id="MobiDB-lite"/>
    </source>
</evidence>
<dbReference type="GO" id="GO:0033925">
    <property type="term" value="F:mannosyl-glycoprotein endo-beta-N-acetylglucosaminidase activity"/>
    <property type="evidence" value="ECO:0007669"/>
    <property type="project" value="UniProtKB-EC"/>
</dbReference>
<dbReference type="EMBL" id="VWLX01000025">
    <property type="protein sequence ID" value="KAA3799474.1"/>
    <property type="molecule type" value="Genomic_DNA"/>
</dbReference>
<name>A0A1G8L668_BACOV</name>
<dbReference type="Gene3D" id="3.20.20.80">
    <property type="entry name" value="Glycosidases"/>
    <property type="match status" value="1"/>
</dbReference>
<dbReference type="InterPro" id="IPR017853">
    <property type="entry name" value="GH"/>
</dbReference>
<evidence type="ECO:0000313" key="3">
    <source>
        <dbReference type="EMBL" id="SDI51047.1"/>
    </source>
</evidence>
<protein>
    <submittedName>
        <fullName evidence="3">Putative glycoside hydrolase Family 18, chitinase_18</fullName>
    </submittedName>
</protein>
<gene>
    <name evidence="2" type="ORF">F3F51_24285</name>
    <name evidence="3" type="ORF">SAMN05192582_105028</name>
</gene>
<dbReference type="Proteomes" id="UP000181870">
    <property type="component" value="Unassembled WGS sequence"/>
</dbReference>
<evidence type="ECO:0000313" key="4">
    <source>
        <dbReference type="Proteomes" id="UP000181870"/>
    </source>
</evidence>
<keyword evidence="3" id="KW-0378">Hydrolase</keyword>
<feature type="region of interest" description="Disordered" evidence="1">
    <location>
        <begin position="337"/>
        <end position="361"/>
    </location>
</feature>
<evidence type="ECO:0000313" key="5">
    <source>
        <dbReference type="Proteomes" id="UP000460135"/>
    </source>
</evidence>
<dbReference type="SUPFAM" id="SSF51445">
    <property type="entry name" value="(Trans)glycosidases"/>
    <property type="match status" value="1"/>
</dbReference>
<dbReference type="RefSeq" id="WP_009000807.1">
    <property type="nucleotide sequence ID" value="NZ_FNDO01000050.1"/>
</dbReference>
<dbReference type="CDD" id="cd06542">
    <property type="entry name" value="GH18_EndoS-like"/>
    <property type="match status" value="1"/>
</dbReference>
<proteinExistence type="predicted"/>
<reference evidence="2 5" key="2">
    <citation type="journal article" date="2019" name="Nat. Med.">
        <title>A library of human gut bacterial isolates paired with longitudinal multiomics data enables mechanistic microbiome research.</title>
        <authorList>
            <person name="Poyet M."/>
            <person name="Groussin M."/>
            <person name="Gibbons S.M."/>
            <person name="Avila-Pacheco J."/>
            <person name="Jiang X."/>
            <person name="Kearney S.M."/>
            <person name="Perrotta A.R."/>
            <person name="Berdy B."/>
            <person name="Zhao S."/>
            <person name="Lieberman T.D."/>
            <person name="Swanson P.K."/>
            <person name="Smith M."/>
            <person name="Roesemann S."/>
            <person name="Alexander J.E."/>
            <person name="Rich S.A."/>
            <person name="Livny J."/>
            <person name="Vlamakis H."/>
            <person name="Clish C."/>
            <person name="Bullock K."/>
            <person name="Deik A."/>
            <person name="Scott J."/>
            <person name="Pierce K.A."/>
            <person name="Xavier R.J."/>
            <person name="Alm E.J."/>
        </authorList>
    </citation>
    <scope>NUCLEOTIDE SEQUENCE [LARGE SCALE GENOMIC DNA]</scope>
    <source>
        <strain evidence="2 5">BIOML-A183</strain>
    </source>
</reference>
<dbReference type="Pfam" id="PF16141">
    <property type="entry name" value="GH18_BT1044-like"/>
    <property type="match status" value="1"/>
</dbReference>